<protein>
    <recommendedName>
        <fullName evidence="6">Core-binding (CB) domain-containing protein</fullName>
    </recommendedName>
</protein>
<evidence type="ECO:0000313" key="5">
    <source>
        <dbReference type="Proteomes" id="UP000592820"/>
    </source>
</evidence>
<keyword evidence="2" id="KW-0233">DNA recombination</keyword>
<evidence type="ECO:0000313" key="4">
    <source>
        <dbReference type="EMBL" id="MBB5399031.1"/>
    </source>
</evidence>
<feature type="region of interest" description="Disordered" evidence="3">
    <location>
        <begin position="158"/>
        <end position="181"/>
    </location>
</feature>
<dbReference type="Proteomes" id="UP000592820">
    <property type="component" value="Unassembled WGS sequence"/>
</dbReference>
<comment type="caution">
    <text evidence="4">The sequence shown here is derived from an EMBL/GenBank/DDBJ whole genome shotgun (WGS) entry which is preliminary data.</text>
</comment>
<dbReference type="GO" id="GO:0015074">
    <property type="term" value="P:DNA integration"/>
    <property type="evidence" value="ECO:0007669"/>
    <property type="project" value="InterPro"/>
</dbReference>
<dbReference type="SUPFAM" id="SSF56349">
    <property type="entry name" value="DNA breaking-rejoining enzymes"/>
    <property type="match status" value="1"/>
</dbReference>
<accession>A0A7W8P0F9</accession>
<evidence type="ECO:0000256" key="1">
    <source>
        <dbReference type="ARBA" id="ARBA00023125"/>
    </source>
</evidence>
<feature type="compositionally biased region" description="Basic and acidic residues" evidence="3">
    <location>
        <begin position="166"/>
        <end position="175"/>
    </location>
</feature>
<dbReference type="GO" id="GO:0006310">
    <property type="term" value="P:DNA recombination"/>
    <property type="evidence" value="ECO:0007669"/>
    <property type="project" value="UniProtKB-KW"/>
</dbReference>
<dbReference type="AlphaFoldDB" id="A0A7W8P0F9"/>
<organism evidence="4 5">
    <name type="scientific">Paraburkholderia youngii</name>
    <dbReference type="NCBI Taxonomy" id="2782701"/>
    <lineage>
        <taxon>Bacteria</taxon>
        <taxon>Pseudomonadati</taxon>
        <taxon>Pseudomonadota</taxon>
        <taxon>Betaproteobacteria</taxon>
        <taxon>Burkholderiales</taxon>
        <taxon>Burkholderiaceae</taxon>
        <taxon>Paraburkholderia</taxon>
    </lineage>
</organism>
<keyword evidence="1" id="KW-0238">DNA-binding</keyword>
<dbReference type="EMBL" id="JACHDE010000002">
    <property type="protein sequence ID" value="MBB5399031.1"/>
    <property type="molecule type" value="Genomic_DNA"/>
</dbReference>
<reference evidence="4 5" key="1">
    <citation type="submission" date="2020-08" db="EMBL/GenBank/DDBJ databases">
        <title>Genomic Encyclopedia of Type Strains, Phase IV (KMG-V): Genome sequencing to study the core and pangenomes of soil and plant-associated prokaryotes.</title>
        <authorList>
            <person name="Whitman W."/>
        </authorList>
    </citation>
    <scope>NUCLEOTIDE SEQUENCE [LARGE SCALE GENOMIC DNA]</scope>
    <source>
        <strain evidence="4 5">JPY162</strain>
    </source>
</reference>
<sequence>MERISLSVKELQQAGVPKWCAKMVADSMLSLYRRKDGKSPYWWLKFVVPEPLHAQLGALKRVSTGHTDKVLARKEALRRVAEWCAPLLDPAPPTNVSPESKSEDRLLEPFVRSVLLTHELIDELCRARREATMWSREDDANGVSFDGLEQVIEDKTGVESVSDRGASQKHDDPAHRPLPPGIVKNTKFDEHVSEWQPRLLSVIERGRNSDDFDDVADEAVEFAAVLGYRVGSDDPSFVAFVRNFARADLRAYKAVQGDGSEADGFAAVAPVAGSHKLDYLLTQWRANRTRNLKPGTVELYASRFRVFVEHVQDIPSRIVTRTHVTRFLEDSVYGGLLTEKTANGGYLPALRSVFGYALSVELIDQDPTQGISKPKLSKAERAQQQKPRIPFSAEQLNALFSSAWYAGAARDVGTSTAVKGNARYWVPLLELLQVLRPEEACQLEVTDVGVVNGTHALRVEEVLEEVDVDDGRSALERRKSVKSYASKRWLPVHQTLLDLGWVEFVSARKAESTTGWLFPELSRGKNNSDAFGKRFNDFLHKRLQLDVVQYGLRHSWEDERRRAMAHAASTHGTWPPGMYFAIAGRAATEKEEGSGANYGEGYDLEDMKFFLDQLQFKGVIWPARWPEWAKFFGPEADASAHR</sequence>
<dbReference type="GO" id="GO:0003677">
    <property type="term" value="F:DNA binding"/>
    <property type="evidence" value="ECO:0007669"/>
    <property type="project" value="UniProtKB-KW"/>
</dbReference>
<dbReference type="Gene3D" id="1.10.150.130">
    <property type="match status" value="1"/>
</dbReference>
<dbReference type="InterPro" id="IPR010998">
    <property type="entry name" value="Integrase_recombinase_N"/>
</dbReference>
<evidence type="ECO:0000256" key="2">
    <source>
        <dbReference type="ARBA" id="ARBA00023172"/>
    </source>
</evidence>
<dbReference type="InterPro" id="IPR011010">
    <property type="entry name" value="DNA_brk_join_enz"/>
</dbReference>
<gene>
    <name evidence="4" type="ORF">HDG41_001070</name>
</gene>
<proteinExistence type="predicted"/>
<dbReference type="Gene3D" id="1.10.443.10">
    <property type="entry name" value="Intergrase catalytic core"/>
    <property type="match status" value="1"/>
</dbReference>
<dbReference type="RefSeq" id="WP_184225499.1">
    <property type="nucleotide sequence ID" value="NZ_JACHDE010000002.1"/>
</dbReference>
<evidence type="ECO:0000256" key="3">
    <source>
        <dbReference type="SAM" id="MobiDB-lite"/>
    </source>
</evidence>
<evidence type="ECO:0008006" key="6">
    <source>
        <dbReference type="Google" id="ProtNLM"/>
    </source>
</evidence>
<dbReference type="InterPro" id="IPR013762">
    <property type="entry name" value="Integrase-like_cat_sf"/>
</dbReference>
<name>A0A7W8P0F9_9BURK</name>